<keyword evidence="2" id="KW-1185">Reference proteome</keyword>
<organism evidence="1 2">
    <name type="scientific">Maledivibacter halophilus</name>
    <dbReference type="NCBI Taxonomy" id="36842"/>
    <lineage>
        <taxon>Bacteria</taxon>
        <taxon>Bacillati</taxon>
        <taxon>Bacillota</taxon>
        <taxon>Clostridia</taxon>
        <taxon>Peptostreptococcales</taxon>
        <taxon>Caminicellaceae</taxon>
        <taxon>Maledivibacter</taxon>
    </lineage>
</organism>
<protein>
    <submittedName>
        <fullName evidence="1">Uncharacterized protein</fullName>
    </submittedName>
</protein>
<gene>
    <name evidence="1" type="ORF">SAMN02194393_04356</name>
</gene>
<accession>A0A1T5MB65</accession>
<dbReference type="AlphaFoldDB" id="A0A1T5MB65"/>
<name>A0A1T5MB65_9FIRM</name>
<evidence type="ECO:0000313" key="1">
    <source>
        <dbReference type="EMBL" id="SKC85442.1"/>
    </source>
</evidence>
<sequence>MEVLNHSSITVTERYLVILSYPGLEITLDCGKNYNLNKGLVIELDIIGSNIKTSRQIGLDNTKEKVMSLYNLEKEIFYDSSDEEIPSVTIRGFKRLQYGDSYMSYEEYCYIQDSENPTALLFLFKENKVVRIILRHLTAG</sequence>
<proteinExistence type="predicted"/>
<dbReference type="RefSeq" id="WP_079494631.1">
    <property type="nucleotide sequence ID" value="NZ_FUZT01000013.1"/>
</dbReference>
<dbReference type="Proteomes" id="UP000190285">
    <property type="component" value="Unassembled WGS sequence"/>
</dbReference>
<dbReference type="STRING" id="36842.SAMN02194393_04356"/>
<dbReference type="EMBL" id="FUZT01000013">
    <property type="protein sequence ID" value="SKC85442.1"/>
    <property type="molecule type" value="Genomic_DNA"/>
</dbReference>
<evidence type="ECO:0000313" key="2">
    <source>
        <dbReference type="Proteomes" id="UP000190285"/>
    </source>
</evidence>
<reference evidence="1 2" key="1">
    <citation type="submission" date="2017-02" db="EMBL/GenBank/DDBJ databases">
        <authorList>
            <person name="Peterson S.W."/>
        </authorList>
    </citation>
    <scope>NUCLEOTIDE SEQUENCE [LARGE SCALE GENOMIC DNA]</scope>
    <source>
        <strain evidence="1 2">M1</strain>
    </source>
</reference>